<dbReference type="Pfam" id="PF07690">
    <property type="entry name" value="MFS_1"/>
    <property type="match status" value="1"/>
</dbReference>
<keyword evidence="10" id="KW-1185">Reference proteome</keyword>
<feature type="transmembrane region" description="Helical" evidence="7">
    <location>
        <begin position="354"/>
        <end position="373"/>
    </location>
</feature>
<feature type="transmembrane region" description="Helical" evidence="7">
    <location>
        <begin position="20"/>
        <end position="41"/>
    </location>
</feature>
<evidence type="ECO:0000313" key="10">
    <source>
        <dbReference type="Proteomes" id="UP000007939"/>
    </source>
</evidence>
<evidence type="ECO:0000256" key="1">
    <source>
        <dbReference type="ARBA" id="ARBA00004651"/>
    </source>
</evidence>
<accession>F4GHM2</accession>
<dbReference type="HOGENOM" id="CLU_001265_60_4_12"/>
<feature type="transmembrane region" description="Helical" evidence="7">
    <location>
        <begin position="53"/>
        <end position="73"/>
    </location>
</feature>
<feature type="transmembrane region" description="Helical" evidence="7">
    <location>
        <begin position="385"/>
        <end position="406"/>
    </location>
</feature>
<dbReference type="RefSeq" id="WP_013738956.1">
    <property type="nucleotide sequence ID" value="NC_015436.1"/>
</dbReference>
<feature type="transmembrane region" description="Helical" evidence="7">
    <location>
        <begin position="172"/>
        <end position="192"/>
    </location>
</feature>
<keyword evidence="4 7" id="KW-0812">Transmembrane</keyword>
<reference evidence="10" key="1">
    <citation type="submission" date="2011-04" db="EMBL/GenBank/DDBJ databases">
        <title>The complete genome of Spirochaeta coccoides DSM 17374.</title>
        <authorList>
            <person name="Lucas S."/>
            <person name="Copeland A."/>
            <person name="Lapidus A."/>
            <person name="Bruce D."/>
            <person name="Goodwin L."/>
            <person name="Pitluck S."/>
            <person name="Peters L."/>
            <person name="Kyrpides N."/>
            <person name="Mavromatis K."/>
            <person name="Pagani I."/>
            <person name="Ivanova N."/>
            <person name="Ovchinnikova G."/>
            <person name="Lu M."/>
            <person name="Detter J.C."/>
            <person name="Tapia R."/>
            <person name="Han C."/>
            <person name="Land M."/>
            <person name="Hauser L."/>
            <person name="Markowitz V."/>
            <person name="Cheng J.-F."/>
            <person name="Hugenholtz P."/>
            <person name="Woyke T."/>
            <person name="Wu D."/>
            <person name="Spring S."/>
            <person name="Schroeder M."/>
            <person name="Brambilla E."/>
            <person name="Klenk H.-P."/>
            <person name="Eisen J.A."/>
        </authorList>
    </citation>
    <scope>NUCLEOTIDE SEQUENCE [LARGE SCALE GENOMIC DNA]</scope>
    <source>
        <strain evidence="10">ATCC BAA-1237 / DSM 17374 / SPN1</strain>
    </source>
</reference>
<evidence type="ECO:0000256" key="2">
    <source>
        <dbReference type="ARBA" id="ARBA00022448"/>
    </source>
</evidence>
<feature type="transmembrane region" description="Helical" evidence="7">
    <location>
        <begin position="229"/>
        <end position="252"/>
    </location>
</feature>
<dbReference type="SUPFAM" id="SSF103473">
    <property type="entry name" value="MFS general substrate transporter"/>
    <property type="match status" value="1"/>
</dbReference>
<evidence type="ECO:0000256" key="3">
    <source>
        <dbReference type="ARBA" id="ARBA00022475"/>
    </source>
</evidence>
<feature type="transmembrane region" description="Helical" evidence="7">
    <location>
        <begin position="297"/>
        <end position="314"/>
    </location>
</feature>
<feature type="domain" description="Major facilitator superfamily (MFS) profile" evidence="8">
    <location>
        <begin position="19"/>
        <end position="410"/>
    </location>
</feature>
<dbReference type="PROSITE" id="PS50850">
    <property type="entry name" value="MFS"/>
    <property type="match status" value="1"/>
</dbReference>
<feature type="transmembrane region" description="Helical" evidence="7">
    <location>
        <begin position="264"/>
        <end position="285"/>
    </location>
</feature>
<dbReference type="Gene3D" id="1.20.1250.20">
    <property type="entry name" value="MFS general substrate transporter like domains"/>
    <property type="match status" value="1"/>
</dbReference>
<dbReference type="EMBL" id="CP002659">
    <property type="protein sequence ID" value="AEC01560.1"/>
    <property type="molecule type" value="Genomic_DNA"/>
</dbReference>
<reference evidence="9 10" key="2">
    <citation type="journal article" date="2012" name="Stand. Genomic Sci.">
        <title>Complete genome sequence of the termite hindgut bacterium Spirochaeta coccoides type strain (SPN1(T)), reclassification in the genus Sphaerochaeta as Sphaerochaeta coccoides comb. nov. and emendations of the family Spirochaetaceae and the genus Sphaerochaeta.</title>
        <authorList>
            <person name="Abt B."/>
            <person name="Han C."/>
            <person name="Scheuner C."/>
            <person name="Lu M."/>
            <person name="Lapidus A."/>
            <person name="Nolan M."/>
            <person name="Lucas S."/>
            <person name="Hammon N."/>
            <person name="Deshpande S."/>
            <person name="Cheng J.F."/>
            <person name="Tapia R."/>
            <person name="Goodwin L.A."/>
            <person name="Pitluck S."/>
            <person name="Liolios K."/>
            <person name="Pagani I."/>
            <person name="Ivanova N."/>
            <person name="Mavromatis K."/>
            <person name="Mikhailova N."/>
            <person name="Huntemann M."/>
            <person name="Pati A."/>
            <person name="Chen A."/>
            <person name="Palaniappan K."/>
            <person name="Land M."/>
            <person name="Hauser L."/>
            <person name="Brambilla E.M."/>
            <person name="Rohde M."/>
            <person name="Spring S."/>
            <person name="Gronow S."/>
            <person name="Goker M."/>
            <person name="Woyke T."/>
            <person name="Bristow J."/>
            <person name="Eisen J.A."/>
            <person name="Markowitz V."/>
            <person name="Hugenholtz P."/>
            <person name="Kyrpides N.C."/>
            <person name="Klenk H.P."/>
            <person name="Detter J.C."/>
        </authorList>
    </citation>
    <scope>NUCLEOTIDE SEQUENCE [LARGE SCALE GENOMIC DNA]</scope>
    <source>
        <strain evidence="10">ATCC BAA-1237 / DSM 17374 / SPN1</strain>
    </source>
</reference>
<dbReference type="InterPro" id="IPR011701">
    <property type="entry name" value="MFS"/>
</dbReference>
<evidence type="ECO:0000259" key="8">
    <source>
        <dbReference type="PROSITE" id="PS50850"/>
    </source>
</evidence>
<dbReference type="GO" id="GO:0022857">
    <property type="term" value="F:transmembrane transporter activity"/>
    <property type="evidence" value="ECO:0007669"/>
    <property type="project" value="InterPro"/>
</dbReference>
<gene>
    <name evidence="9" type="ordered locus">Spico_0330</name>
</gene>
<dbReference type="PANTHER" id="PTHR23517">
    <property type="entry name" value="RESISTANCE PROTEIN MDTM, PUTATIVE-RELATED-RELATED"/>
    <property type="match status" value="1"/>
</dbReference>
<dbReference type="eggNOG" id="COG0477">
    <property type="taxonomic scope" value="Bacteria"/>
</dbReference>
<evidence type="ECO:0000256" key="5">
    <source>
        <dbReference type="ARBA" id="ARBA00022989"/>
    </source>
</evidence>
<dbReference type="OrthoDB" id="9793283at2"/>
<protein>
    <submittedName>
        <fullName evidence="9">Major facilitator superfamily MFS_1</fullName>
    </submittedName>
</protein>
<sequence>MTDKKSWKPWEIYGGLPREVYVLFAATTINGIGTFVFPFMVLYLTTKLGYSDAAAGIFLTTASAMYIPGSALGSKLADTYGRKKVMITFQVLASLSFLACGFMGTSQYVPWIIMLNLFFDGACDPARSALQTDVTNLKNRQTSFALTYLGHNLGYMVGPMIAGFLFYSAPQWLFFGNGIVGLISIILVAIFIPESKPSAVVLEQSLHSDSIDKAERGGLFRALLTRPRLIFTALSFAFLGLAYSMSLFALPLTTVRTFGTSGASLYGTIMSLNAIVVVIGNPIIIQLIRSRNKLGNLSIGGLFYVVGFTLMGYVTQIWMYYVLAVVYTIGEIISATNVHTYIADHTPMSHRSRFSAIMPVIMGTGSAVAPMLAGSLSAAYGLQSVWPVIGCAGLIGSTGYFILYLIDRRKSGARV</sequence>
<organism evidence="9 10">
    <name type="scientific">Parasphaerochaeta coccoides (strain ATCC BAA-1237 / DSM 17374 / SPN1)</name>
    <name type="common">Sphaerochaeta coccoides</name>
    <dbReference type="NCBI Taxonomy" id="760011"/>
    <lineage>
        <taxon>Bacteria</taxon>
        <taxon>Pseudomonadati</taxon>
        <taxon>Spirochaetota</taxon>
        <taxon>Spirochaetia</taxon>
        <taxon>Spirochaetales</taxon>
        <taxon>Sphaerochaetaceae</taxon>
        <taxon>Parasphaerochaeta</taxon>
    </lineage>
</organism>
<evidence type="ECO:0000256" key="7">
    <source>
        <dbReference type="SAM" id="Phobius"/>
    </source>
</evidence>
<dbReference type="Proteomes" id="UP000007939">
    <property type="component" value="Chromosome"/>
</dbReference>
<dbReference type="PANTHER" id="PTHR23517:SF2">
    <property type="entry name" value="MULTIDRUG RESISTANCE PROTEIN MDTH"/>
    <property type="match status" value="1"/>
</dbReference>
<keyword evidence="2" id="KW-0813">Transport</keyword>
<dbReference type="InterPro" id="IPR020846">
    <property type="entry name" value="MFS_dom"/>
</dbReference>
<comment type="subcellular location">
    <subcellularLocation>
        <location evidence="1">Cell membrane</location>
        <topology evidence="1">Multi-pass membrane protein</topology>
    </subcellularLocation>
</comment>
<keyword evidence="3" id="KW-1003">Cell membrane</keyword>
<feature type="transmembrane region" description="Helical" evidence="7">
    <location>
        <begin position="142"/>
        <end position="166"/>
    </location>
</feature>
<dbReference type="KEGG" id="scc:Spico_0330"/>
<keyword evidence="5 7" id="KW-1133">Transmembrane helix</keyword>
<feature type="transmembrane region" description="Helical" evidence="7">
    <location>
        <begin position="85"/>
        <end position="105"/>
    </location>
</feature>
<dbReference type="STRING" id="760011.Spico_0330"/>
<name>F4GHM2_PARC1</name>
<keyword evidence="6 7" id="KW-0472">Membrane</keyword>
<evidence type="ECO:0000256" key="4">
    <source>
        <dbReference type="ARBA" id="ARBA00022692"/>
    </source>
</evidence>
<dbReference type="InterPro" id="IPR050171">
    <property type="entry name" value="MFS_Transporters"/>
</dbReference>
<dbReference type="GO" id="GO:0005886">
    <property type="term" value="C:plasma membrane"/>
    <property type="evidence" value="ECO:0007669"/>
    <property type="project" value="UniProtKB-SubCell"/>
</dbReference>
<dbReference type="AlphaFoldDB" id="F4GHM2"/>
<evidence type="ECO:0000256" key="6">
    <source>
        <dbReference type="ARBA" id="ARBA00023136"/>
    </source>
</evidence>
<dbReference type="InterPro" id="IPR036259">
    <property type="entry name" value="MFS_trans_sf"/>
</dbReference>
<evidence type="ECO:0000313" key="9">
    <source>
        <dbReference type="EMBL" id="AEC01560.1"/>
    </source>
</evidence>
<proteinExistence type="predicted"/>